<sequence>MSKGWDNTALKKLKALMGKGLSTSEIGKRLGMSKNAVVGKLNRLGWNLKAGGVAGAEAKKKAETKSSGKATASKGTAQAKGQAKKTTASSKSTAKVKIVAEKKPVVKEEKKAVTSKQAPKTSGKATNKSLAMHQRIIQHSLEMANLKPNQCRWPIGDPDSENFHFCGAQVFVGKPYCYEHCKQAYQFTPPKKK</sequence>
<dbReference type="EMBL" id="DVNO01000005">
    <property type="protein sequence ID" value="HIU65128.1"/>
    <property type="molecule type" value="Genomic_DNA"/>
</dbReference>
<organism evidence="2 3">
    <name type="scientific">Candidatus Enterousia avicola</name>
    <dbReference type="NCBI Taxonomy" id="2840787"/>
    <lineage>
        <taxon>Bacteria</taxon>
        <taxon>Pseudomonadati</taxon>
        <taxon>Pseudomonadota</taxon>
        <taxon>Alphaproteobacteria</taxon>
        <taxon>Candidatus Enterousia</taxon>
    </lineage>
</organism>
<dbReference type="Pfam" id="PF07750">
    <property type="entry name" value="GcrA"/>
    <property type="match status" value="1"/>
</dbReference>
<reference evidence="2" key="2">
    <citation type="journal article" date="2021" name="PeerJ">
        <title>Extensive microbial diversity within the chicken gut microbiome revealed by metagenomics and culture.</title>
        <authorList>
            <person name="Gilroy R."/>
            <person name="Ravi A."/>
            <person name="Getino M."/>
            <person name="Pursley I."/>
            <person name="Horton D.L."/>
            <person name="Alikhan N.F."/>
            <person name="Baker D."/>
            <person name="Gharbi K."/>
            <person name="Hall N."/>
            <person name="Watson M."/>
            <person name="Adriaenssens E.M."/>
            <person name="Foster-Nyarko E."/>
            <person name="Jarju S."/>
            <person name="Secka A."/>
            <person name="Antonio M."/>
            <person name="Oren A."/>
            <person name="Chaudhuri R.R."/>
            <person name="La Ragione R."/>
            <person name="Hildebrand F."/>
            <person name="Pallen M.J."/>
        </authorList>
    </citation>
    <scope>NUCLEOTIDE SEQUENCE</scope>
    <source>
        <strain evidence="2">CHK136-897</strain>
    </source>
</reference>
<accession>A0A9D1MQZ9</accession>
<feature type="compositionally biased region" description="Basic and acidic residues" evidence="1">
    <location>
        <begin position="57"/>
        <end position="66"/>
    </location>
</feature>
<dbReference type="AlphaFoldDB" id="A0A9D1MQZ9"/>
<evidence type="ECO:0000256" key="1">
    <source>
        <dbReference type="SAM" id="MobiDB-lite"/>
    </source>
</evidence>
<dbReference type="Gene3D" id="1.10.10.60">
    <property type="entry name" value="Homeodomain-like"/>
    <property type="match status" value="1"/>
</dbReference>
<feature type="region of interest" description="Disordered" evidence="1">
    <location>
        <begin position="53"/>
        <end position="95"/>
    </location>
</feature>
<evidence type="ECO:0000313" key="2">
    <source>
        <dbReference type="EMBL" id="HIU65128.1"/>
    </source>
</evidence>
<feature type="region of interest" description="Disordered" evidence="1">
    <location>
        <begin position="107"/>
        <end position="128"/>
    </location>
</feature>
<evidence type="ECO:0008006" key="4">
    <source>
        <dbReference type="Google" id="ProtNLM"/>
    </source>
</evidence>
<feature type="compositionally biased region" description="Low complexity" evidence="1">
    <location>
        <begin position="67"/>
        <end position="95"/>
    </location>
</feature>
<dbReference type="Proteomes" id="UP000824142">
    <property type="component" value="Unassembled WGS sequence"/>
</dbReference>
<comment type="caution">
    <text evidence="2">The sequence shown here is derived from an EMBL/GenBank/DDBJ whole genome shotgun (WGS) entry which is preliminary data.</text>
</comment>
<protein>
    <recommendedName>
        <fullName evidence="4">GcrA cell cycle regulator</fullName>
    </recommendedName>
</protein>
<proteinExistence type="predicted"/>
<gene>
    <name evidence="2" type="ORF">IAC63_00610</name>
</gene>
<evidence type="ECO:0000313" key="3">
    <source>
        <dbReference type="Proteomes" id="UP000824142"/>
    </source>
</evidence>
<name>A0A9D1MQZ9_9PROT</name>
<reference evidence="2" key="1">
    <citation type="submission" date="2020-10" db="EMBL/GenBank/DDBJ databases">
        <authorList>
            <person name="Gilroy R."/>
        </authorList>
    </citation>
    <scope>NUCLEOTIDE SEQUENCE</scope>
    <source>
        <strain evidence="2">CHK136-897</strain>
    </source>
</reference>
<feature type="compositionally biased region" description="Polar residues" evidence="1">
    <location>
        <begin position="114"/>
        <end position="128"/>
    </location>
</feature>
<dbReference type="InterPro" id="IPR011681">
    <property type="entry name" value="GcrA"/>
</dbReference>